<comment type="caution">
    <text evidence="1">The sequence shown here is derived from an EMBL/GenBank/DDBJ whole genome shotgun (WGS) entry which is preliminary data.</text>
</comment>
<protein>
    <submittedName>
        <fullName evidence="1">Uncharacterized protein</fullName>
    </submittedName>
</protein>
<evidence type="ECO:0000313" key="1">
    <source>
        <dbReference type="EMBL" id="KAA3682009.1"/>
    </source>
</evidence>
<name>A0A5J4P2S7_9TREM</name>
<accession>A0A5J4P2S7</accession>
<dbReference type="EMBL" id="QNGE01000088">
    <property type="protein sequence ID" value="KAA3682009.1"/>
    <property type="molecule type" value="Genomic_DNA"/>
</dbReference>
<dbReference type="AlphaFoldDB" id="A0A5J4P2S7"/>
<organism evidence="1 2">
    <name type="scientific">Paragonimus westermani</name>
    <dbReference type="NCBI Taxonomy" id="34504"/>
    <lineage>
        <taxon>Eukaryota</taxon>
        <taxon>Metazoa</taxon>
        <taxon>Spiralia</taxon>
        <taxon>Lophotrochozoa</taxon>
        <taxon>Platyhelminthes</taxon>
        <taxon>Trematoda</taxon>
        <taxon>Digenea</taxon>
        <taxon>Plagiorchiida</taxon>
        <taxon>Troglotremata</taxon>
        <taxon>Troglotrematidae</taxon>
        <taxon>Paragonimus</taxon>
    </lineage>
</organism>
<keyword evidence="2" id="KW-1185">Reference proteome</keyword>
<gene>
    <name evidence="1" type="ORF">DEA37_0000799</name>
</gene>
<proteinExistence type="predicted"/>
<reference evidence="1 2" key="1">
    <citation type="journal article" date="2019" name="Gigascience">
        <title>Whole-genome sequence of the oriental lung fluke Paragonimus westermani.</title>
        <authorList>
            <person name="Oey H."/>
            <person name="Zakrzewski M."/>
            <person name="Narain K."/>
            <person name="Devi K.R."/>
            <person name="Agatsuma T."/>
            <person name="Nawaratna S."/>
            <person name="Gobert G.N."/>
            <person name="Jones M.K."/>
            <person name="Ragan M.A."/>
            <person name="McManus D.P."/>
            <person name="Krause L."/>
        </authorList>
    </citation>
    <scope>NUCLEOTIDE SEQUENCE [LARGE SCALE GENOMIC DNA]</scope>
    <source>
        <strain evidence="1 2">IND2009</strain>
    </source>
</reference>
<evidence type="ECO:0000313" key="2">
    <source>
        <dbReference type="Proteomes" id="UP000324629"/>
    </source>
</evidence>
<dbReference type="Proteomes" id="UP000324629">
    <property type="component" value="Unassembled WGS sequence"/>
</dbReference>
<sequence length="209" mass="23734">MAWRRQMNSFTQELATVGQMTNNDVLFTKSVEAPDLIGVHGLHIFISVTLPMTMLYRYHSSVCLAVCAVRIYEDEVERYESMLRWVKQGTIKDFLHKQSTTIRHTCIKAVEGVPLFQSSEAEFPSPARTVYGESPFQPQQSIPKCSGTHAGCVEGSDIGSQTDLEEFEQNRNRGRRDTTVNMEMARVRVAASEVAHRLIESKLRKHRVT</sequence>